<name>A0A562SVP8_9BACT</name>
<protein>
    <submittedName>
        <fullName evidence="1">Uncharacterized protein</fullName>
    </submittedName>
</protein>
<proteinExistence type="predicted"/>
<evidence type="ECO:0000313" key="1">
    <source>
        <dbReference type="EMBL" id="TWI85321.1"/>
    </source>
</evidence>
<dbReference type="EMBL" id="VLLE01000002">
    <property type="protein sequence ID" value="TWI85321.1"/>
    <property type="molecule type" value="Genomic_DNA"/>
</dbReference>
<organism evidence="1 2">
    <name type="scientific">Lacibacter cauensis</name>
    <dbReference type="NCBI Taxonomy" id="510947"/>
    <lineage>
        <taxon>Bacteria</taxon>
        <taxon>Pseudomonadati</taxon>
        <taxon>Bacteroidota</taxon>
        <taxon>Chitinophagia</taxon>
        <taxon>Chitinophagales</taxon>
        <taxon>Chitinophagaceae</taxon>
        <taxon>Lacibacter</taxon>
    </lineage>
</organism>
<gene>
    <name evidence="1" type="ORF">IQ13_0481</name>
</gene>
<dbReference type="OrthoDB" id="894042at2"/>
<reference evidence="1 2" key="1">
    <citation type="journal article" date="2015" name="Stand. Genomic Sci.">
        <title>Genomic Encyclopedia of Bacterial and Archaeal Type Strains, Phase III: the genomes of soil and plant-associated and newly described type strains.</title>
        <authorList>
            <person name="Whitman W.B."/>
            <person name="Woyke T."/>
            <person name="Klenk H.P."/>
            <person name="Zhou Y."/>
            <person name="Lilburn T.G."/>
            <person name="Beck B.J."/>
            <person name="De Vos P."/>
            <person name="Vandamme P."/>
            <person name="Eisen J.A."/>
            <person name="Garrity G."/>
            <person name="Hugenholtz P."/>
            <person name="Kyrpides N.C."/>
        </authorList>
    </citation>
    <scope>NUCLEOTIDE SEQUENCE [LARGE SCALE GENOMIC DNA]</scope>
    <source>
        <strain evidence="1 2">CGMCC 1.7271</strain>
    </source>
</reference>
<dbReference type="Proteomes" id="UP000316167">
    <property type="component" value="Unassembled WGS sequence"/>
</dbReference>
<comment type="caution">
    <text evidence="1">The sequence shown here is derived from an EMBL/GenBank/DDBJ whole genome shotgun (WGS) entry which is preliminary data.</text>
</comment>
<accession>A0A562SVP8</accession>
<sequence>MKKLICILFLGAYLISSTELRQLLKFPLLMQHYAEHRAQNHKLGIIEFLAEHYNDKNIVDLDYSKDQQLPFKSKTGYTGAVLSIGVPATFFVAAPKPVHALTVERFIPNEDFISAVYLSSIWQPPRSC</sequence>
<evidence type="ECO:0000313" key="2">
    <source>
        <dbReference type="Proteomes" id="UP000316167"/>
    </source>
</evidence>
<dbReference type="RefSeq" id="WP_144884118.1">
    <property type="nucleotide sequence ID" value="NZ_VLLE01000002.1"/>
</dbReference>
<dbReference type="AlphaFoldDB" id="A0A562SVP8"/>
<keyword evidence="2" id="KW-1185">Reference proteome</keyword>